<dbReference type="KEGG" id="vg:54998020"/>
<evidence type="ECO:0000313" key="3">
    <source>
        <dbReference type="Proteomes" id="UP000257597"/>
    </source>
</evidence>
<dbReference type="InterPro" id="IPR029432">
    <property type="entry name" value="Gp28/Gp37-like_dom"/>
</dbReference>
<dbReference type="EMBL" id="MH590603">
    <property type="protein sequence ID" value="AXH70417.1"/>
    <property type="molecule type" value="Genomic_DNA"/>
</dbReference>
<evidence type="ECO:0000259" key="1">
    <source>
        <dbReference type="Pfam" id="PF14594"/>
    </source>
</evidence>
<name>A0A345MIN6_9CAUD</name>
<keyword evidence="3" id="KW-1185">Reference proteome</keyword>
<organism evidence="2 3">
    <name type="scientific">Gordonia phage Daredevil</name>
    <dbReference type="NCBI Taxonomy" id="2283286"/>
    <lineage>
        <taxon>Viruses</taxon>
        <taxon>Duplodnaviria</taxon>
        <taxon>Heunggongvirae</taxon>
        <taxon>Uroviricota</taxon>
        <taxon>Caudoviricetes</taxon>
        <taxon>Daredevilvirus</taxon>
        <taxon>Daredevilvirus daredevil</taxon>
    </lineage>
</organism>
<gene>
    <name evidence="2" type="primary">29</name>
    <name evidence="2" type="ORF">SEA_DAREDEVIL_29</name>
</gene>
<evidence type="ECO:0000313" key="2">
    <source>
        <dbReference type="EMBL" id="AXH70417.1"/>
    </source>
</evidence>
<dbReference type="RefSeq" id="YP_009807143.1">
    <property type="nucleotide sequence ID" value="NC_048021.1"/>
</dbReference>
<feature type="domain" description="Gp28/Gp37-like" evidence="1">
    <location>
        <begin position="37"/>
        <end position="185"/>
    </location>
</feature>
<reference evidence="3" key="1">
    <citation type="submission" date="2018-07" db="EMBL/GenBank/DDBJ databases">
        <authorList>
            <person name="Quirk P.G."/>
            <person name="Krulwich T.A."/>
        </authorList>
    </citation>
    <scope>NUCLEOTIDE SEQUENCE [LARGE SCALE GENOMIC DNA]</scope>
</reference>
<accession>A0A345MIN6</accession>
<proteinExistence type="predicted"/>
<dbReference type="GeneID" id="54998020"/>
<feature type="domain" description="Gp28/Gp37-like" evidence="1">
    <location>
        <begin position="282"/>
        <end position="590"/>
    </location>
</feature>
<dbReference type="Pfam" id="PF14594">
    <property type="entry name" value="Sipho_Gp37"/>
    <property type="match status" value="2"/>
</dbReference>
<sequence length="628" mass="66848">MTTAIGSSANWNPEAAASYLREHDVQETQDLLDPSVEVRIFDKYYDLAEFAQDYMDLEFTIKRNGAGALSMTLPGDSLCRDHIFNNVDGADAIIPIIVDTAGFQWSGQVDTASIVLDENGIETIEITALHDWEWCNRIAMWPSPFAPLEAQFPKRMIGIGPAATIIKTFYRANLIRLQLPLWRMPALNELFDAESFNLPAAAVGTAVGGGIGAVIGGVAGGAAGGAIGTVVQPAGGQAAGIPIGAGVGAVVGGVVGAGIGGVVGGYAIGQGDPNFPVAVVPPEGLRDTTKWCAVSARMQMGGELFDQVLKDSGLALVARVFMPGEHEQPAPEHFTLNHPTIVLDVEDHTGVTGPTGTVIDGMLWWSTELLGDMVTEVLGQSSKEKGDLVSDDDLNEVSKWLGLRKARPDVVWLDGQYSGIISGQVTIHKPMARDIIVGGRSPGWVNSLIDVGMSLLLNYIGILAAAPGLSSIYTGQFDDILLAYQRFTDAGRAMRAGPYLYHEHVVADASSAYTIDGTMSGRGGVWDTRGYTSKTVKVRDANPYIFGVDYGIGHLVGYELDGVIWTDYVTEATFSDNREERAFWDITIGDGSDEESDGVRAHRKISGLFSIAKDLATDVGADLGLGVI</sequence>
<protein>
    <submittedName>
        <fullName evidence="2">Minor tail protein</fullName>
    </submittedName>
</protein>
<dbReference type="Proteomes" id="UP000257597">
    <property type="component" value="Segment"/>
</dbReference>